<feature type="signal peptide" evidence="1">
    <location>
        <begin position="1"/>
        <end position="18"/>
    </location>
</feature>
<organism evidence="2">
    <name type="scientific">Anopheles darlingi</name>
    <name type="common">Mosquito</name>
    <dbReference type="NCBI Taxonomy" id="43151"/>
    <lineage>
        <taxon>Eukaryota</taxon>
        <taxon>Metazoa</taxon>
        <taxon>Ecdysozoa</taxon>
        <taxon>Arthropoda</taxon>
        <taxon>Hexapoda</taxon>
        <taxon>Insecta</taxon>
        <taxon>Pterygota</taxon>
        <taxon>Neoptera</taxon>
        <taxon>Endopterygota</taxon>
        <taxon>Diptera</taxon>
        <taxon>Nematocera</taxon>
        <taxon>Culicoidea</taxon>
        <taxon>Culicidae</taxon>
        <taxon>Anophelinae</taxon>
        <taxon>Anopheles</taxon>
    </lineage>
</organism>
<evidence type="ECO:0000313" key="2">
    <source>
        <dbReference type="EMBL" id="MBW75134.1"/>
    </source>
</evidence>
<reference evidence="2" key="1">
    <citation type="submission" date="2018-01" db="EMBL/GenBank/DDBJ databases">
        <title>An insight into the sialome of Amazonian anophelines.</title>
        <authorList>
            <person name="Ribeiro J.M."/>
            <person name="Scarpassa V."/>
            <person name="Calvo E."/>
        </authorList>
    </citation>
    <scope>NUCLEOTIDE SEQUENCE</scope>
</reference>
<name>A0A2M4DC19_ANODA</name>
<feature type="chain" id="PRO_5014792203" evidence="1">
    <location>
        <begin position="19"/>
        <end position="96"/>
    </location>
</feature>
<evidence type="ECO:0000256" key="1">
    <source>
        <dbReference type="SAM" id="SignalP"/>
    </source>
</evidence>
<protein>
    <submittedName>
        <fullName evidence="2">Putative secreted protein</fullName>
    </submittedName>
</protein>
<dbReference type="AlphaFoldDB" id="A0A2M4DC19"/>
<dbReference type="EMBL" id="GGFL01010956">
    <property type="protein sequence ID" value="MBW75134.1"/>
    <property type="molecule type" value="Transcribed_RNA"/>
</dbReference>
<keyword evidence="1" id="KW-0732">Signal</keyword>
<accession>A0A2M4DC19</accession>
<proteinExistence type="predicted"/>
<sequence length="96" mass="10507">MCAIWVVVLGSSFHPLDAYFWWSDIHSPPLSGTNVEAEKGVLCVPAVGGGVGKWKVSDETNDMKIFTHHQNSIPNASHSLCSSLFLCFSLSLHLLH</sequence>